<evidence type="ECO:0000313" key="2">
    <source>
        <dbReference type="Proteomes" id="UP000042997"/>
    </source>
</evidence>
<dbReference type="Pfam" id="PF19457">
    <property type="entry name" value="DUF5994"/>
    <property type="match status" value="1"/>
</dbReference>
<dbReference type="OrthoDB" id="3785441at2"/>
<dbReference type="EMBL" id="CCSD01000112">
    <property type="protein sequence ID" value="CDZ92584.1"/>
    <property type="molecule type" value="Genomic_DNA"/>
</dbReference>
<dbReference type="InterPro" id="IPR046036">
    <property type="entry name" value="DUF5994"/>
</dbReference>
<accession>A0A098BV32</accession>
<name>A0A098BV32_9NOCA</name>
<gene>
    <name evidence="1" type="ORF">RHRU231_960113</name>
</gene>
<dbReference type="RefSeq" id="WP_010595785.1">
    <property type="nucleotide sequence ID" value="NZ_CP023714.1"/>
</dbReference>
<dbReference type="GeneID" id="66835138"/>
<organism evidence="1 2">
    <name type="scientific">Rhodococcus ruber</name>
    <dbReference type="NCBI Taxonomy" id="1830"/>
    <lineage>
        <taxon>Bacteria</taxon>
        <taxon>Bacillati</taxon>
        <taxon>Actinomycetota</taxon>
        <taxon>Actinomycetes</taxon>
        <taxon>Mycobacteriales</taxon>
        <taxon>Nocardiaceae</taxon>
        <taxon>Rhodococcus</taxon>
    </lineage>
</organism>
<evidence type="ECO:0000313" key="1">
    <source>
        <dbReference type="EMBL" id="CDZ92584.1"/>
    </source>
</evidence>
<dbReference type="AlphaFoldDB" id="A0A098BV32"/>
<dbReference type="eggNOG" id="ENOG5031WZY">
    <property type="taxonomic scope" value="Bacteria"/>
</dbReference>
<reference evidence="1 2" key="1">
    <citation type="journal article" date="2014" name="Genome Announc.">
        <title>Draft Genome Sequence of Propane- and Butane-Oxidizing Actinobacterium Rhodococcus ruber IEGM 231.</title>
        <authorList>
            <person name="Ivshina I.B."/>
            <person name="Kuyukina M.S."/>
            <person name="Krivoruchko A.V."/>
            <person name="Barbe V."/>
            <person name="Fischer C."/>
        </authorList>
    </citation>
    <scope>NUCLEOTIDE SEQUENCE [LARGE SCALE GENOMIC DNA]</scope>
</reference>
<protein>
    <submittedName>
        <fullName evidence="1">Uncharacterized protein</fullName>
    </submittedName>
</protein>
<dbReference type="Proteomes" id="UP000042997">
    <property type="component" value="Unassembled WGS sequence"/>
</dbReference>
<dbReference type="KEGG" id="rrz:CS378_24690"/>
<sequence>MTHTPRPGQRGTDRGVPAQPGTQPFPEPTRTPRLLLRPAGAPTSSVDGAWFPWTQNITSELHDLVSALAPRLGPVVRIAFEWNAVSSAQRRIDDVDGIEITGPIPGQPSTLMYLFGEHGTRLALTIVAPHTDPDRAYEIMRTVAGVPDEH</sequence>
<proteinExistence type="predicted"/>